<evidence type="ECO:0000313" key="2">
    <source>
        <dbReference type="Proteomes" id="UP000828390"/>
    </source>
</evidence>
<protein>
    <submittedName>
        <fullName evidence="1">Uncharacterized protein</fullName>
    </submittedName>
</protein>
<reference evidence="1" key="2">
    <citation type="submission" date="2020-11" db="EMBL/GenBank/DDBJ databases">
        <authorList>
            <person name="McCartney M.A."/>
            <person name="Auch B."/>
            <person name="Kono T."/>
            <person name="Mallez S."/>
            <person name="Becker A."/>
            <person name="Gohl D.M."/>
            <person name="Silverstein K.A.T."/>
            <person name="Koren S."/>
            <person name="Bechman K.B."/>
            <person name="Herman A."/>
            <person name="Abrahante J.E."/>
            <person name="Garbe J."/>
        </authorList>
    </citation>
    <scope>NUCLEOTIDE SEQUENCE</scope>
    <source>
        <strain evidence="1">Duluth1</strain>
        <tissue evidence="1">Whole animal</tissue>
    </source>
</reference>
<accession>A0A9D4F740</accession>
<dbReference type="Proteomes" id="UP000828390">
    <property type="component" value="Unassembled WGS sequence"/>
</dbReference>
<name>A0A9D4F740_DREPO</name>
<sequence>MSQRPDDQLNWILYESIKEKAEKMRKESVGEEPIMKTDEEGNRLPNSFIMKALTMTLDEKISKQRDLREVVFGPGIELVESRELRSYGREKNLRPDVR</sequence>
<comment type="caution">
    <text evidence="1">The sequence shown here is derived from an EMBL/GenBank/DDBJ whole genome shotgun (WGS) entry which is preliminary data.</text>
</comment>
<gene>
    <name evidence="1" type="ORF">DPMN_145993</name>
</gene>
<keyword evidence="2" id="KW-1185">Reference proteome</keyword>
<dbReference type="EMBL" id="JAIWYP010000007">
    <property type="protein sequence ID" value="KAH3792496.1"/>
    <property type="molecule type" value="Genomic_DNA"/>
</dbReference>
<reference evidence="1" key="1">
    <citation type="journal article" date="2019" name="bioRxiv">
        <title>The Genome of the Zebra Mussel, Dreissena polymorpha: A Resource for Invasive Species Research.</title>
        <authorList>
            <person name="McCartney M.A."/>
            <person name="Auch B."/>
            <person name="Kono T."/>
            <person name="Mallez S."/>
            <person name="Zhang Y."/>
            <person name="Obille A."/>
            <person name="Becker A."/>
            <person name="Abrahante J.E."/>
            <person name="Garbe J."/>
            <person name="Badalamenti J.P."/>
            <person name="Herman A."/>
            <person name="Mangelson H."/>
            <person name="Liachko I."/>
            <person name="Sullivan S."/>
            <person name="Sone E.D."/>
            <person name="Koren S."/>
            <person name="Silverstein K.A.T."/>
            <person name="Beckman K.B."/>
            <person name="Gohl D.M."/>
        </authorList>
    </citation>
    <scope>NUCLEOTIDE SEQUENCE</scope>
    <source>
        <strain evidence="1">Duluth1</strain>
        <tissue evidence="1">Whole animal</tissue>
    </source>
</reference>
<dbReference type="AlphaFoldDB" id="A0A9D4F740"/>
<evidence type="ECO:0000313" key="1">
    <source>
        <dbReference type="EMBL" id="KAH3792496.1"/>
    </source>
</evidence>
<organism evidence="1 2">
    <name type="scientific">Dreissena polymorpha</name>
    <name type="common">Zebra mussel</name>
    <name type="synonym">Mytilus polymorpha</name>
    <dbReference type="NCBI Taxonomy" id="45954"/>
    <lineage>
        <taxon>Eukaryota</taxon>
        <taxon>Metazoa</taxon>
        <taxon>Spiralia</taxon>
        <taxon>Lophotrochozoa</taxon>
        <taxon>Mollusca</taxon>
        <taxon>Bivalvia</taxon>
        <taxon>Autobranchia</taxon>
        <taxon>Heteroconchia</taxon>
        <taxon>Euheterodonta</taxon>
        <taxon>Imparidentia</taxon>
        <taxon>Neoheterodontei</taxon>
        <taxon>Myida</taxon>
        <taxon>Dreissenoidea</taxon>
        <taxon>Dreissenidae</taxon>
        <taxon>Dreissena</taxon>
    </lineage>
</organism>
<proteinExistence type="predicted"/>